<feature type="site" description="Important for catalytic activity" evidence="7">
    <location>
        <position position="223"/>
    </location>
</feature>
<evidence type="ECO:0000256" key="4">
    <source>
        <dbReference type="ARBA" id="ARBA00023136"/>
    </source>
</evidence>
<reference evidence="8 9" key="1">
    <citation type="submission" date="2022-11" db="EMBL/GenBank/DDBJ databases">
        <title>Spartinivicinus poritis sp. nov., isolated from scleractinian coral Porites lutea.</title>
        <authorList>
            <person name="Zhang G."/>
            <person name="Cai L."/>
            <person name="Wei Q."/>
        </authorList>
    </citation>
    <scope>NUCLEOTIDE SEQUENCE [LARGE SCALE GENOMIC DNA]</scope>
    <source>
        <strain evidence="8 9">A2-2</strain>
    </source>
</reference>
<dbReference type="PANTHER" id="PTHR30518">
    <property type="entry name" value="ENDOLYTIC MUREIN TRANSGLYCOSYLASE"/>
    <property type="match status" value="1"/>
</dbReference>
<evidence type="ECO:0000256" key="5">
    <source>
        <dbReference type="ARBA" id="ARBA00023239"/>
    </source>
</evidence>
<keyword evidence="2 7" id="KW-0812">Transmembrane</keyword>
<evidence type="ECO:0000313" key="9">
    <source>
        <dbReference type="Proteomes" id="UP001528823"/>
    </source>
</evidence>
<dbReference type="InterPro" id="IPR003770">
    <property type="entry name" value="MLTG-like"/>
</dbReference>
<evidence type="ECO:0000256" key="2">
    <source>
        <dbReference type="ARBA" id="ARBA00022692"/>
    </source>
</evidence>
<comment type="function">
    <text evidence="7">Functions as a peptidoglycan terminase that cleaves nascent peptidoglycan strands endolytically to terminate their elongation.</text>
</comment>
<proteinExistence type="inferred from homology"/>
<keyword evidence="9" id="KW-1185">Reference proteome</keyword>
<comment type="similarity">
    <text evidence="7">Belongs to the transglycosylase MltG family.</text>
</comment>
<dbReference type="PANTHER" id="PTHR30518:SF2">
    <property type="entry name" value="ENDOLYTIC MUREIN TRANSGLYCOSYLASE"/>
    <property type="match status" value="1"/>
</dbReference>
<dbReference type="RefSeq" id="WP_274688984.1">
    <property type="nucleotide sequence ID" value="NZ_JAPMOU010000012.1"/>
</dbReference>
<dbReference type="Pfam" id="PF02618">
    <property type="entry name" value="YceG"/>
    <property type="match status" value="1"/>
</dbReference>
<comment type="catalytic activity">
    <reaction evidence="7">
        <text>a peptidoglycan chain = a peptidoglycan chain with N-acetyl-1,6-anhydromuramyl-[peptide] at the reducing end + a peptidoglycan chain with N-acetylglucosamine at the non-reducing end.</text>
        <dbReference type="EC" id="4.2.2.29"/>
    </reaction>
</comment>
<keyword evidence="7" id="KW-0997">Cell inner membrane</keyword>
<dbReference type="Proteomes" id="UP001528823">
    <property type="component" value="Unassembled WGS sequence"/>
</dbReference>
<keyword evidence="4 7" id="KW-0472">Membrane</keyword>
<gene>
    <name evidence="7 8" type="primary">mltG</name>
    <name evidence="8" type="ORF">ORQ98_11685</name>
</gene>
<dbReference type="EMBL" id="JAPMOU010000012">
    <property type="protein sequence ID" value="MDE1462631.1"/>
    <property type="molecule type" value="Genomic_DNA"/>
</dbReference>
<accession>A0ABT5U9E6</accession>
<evidence type="ECO:0000256" key="1">
    <source>
        <dbReference type="ARBA" id="ARBA00022475"/>
    </source>
</evidence>
<name>A0ABT5U9E6_9GAMM</name>
<evidence type="ECO:0000256" key="6">
    <source>
        <dbReference type="ARBA" id="ARBA00023316"/>
    </source>
</evidence>
<keyword evidence="1 7" id="KW-1003">Cell membrane</keyword>
<dbReference type="Gene3D" id="3.30.1490.480">
    <property type="entry name" value="Endolytic murein transglycosylase"/>
    <property type="match status" value="1"/>
</dbReference>
<evidence type="ECO:0000256" key="7">
    <source>
        <dbReference type="HAMAP-Rule" id="MF_02065"/>
    </source>
</evidence>
<organism evidence="8 9">
    <name type="scientific">Spartinivicinus poritis</name>
    <dbReference type="NCBI Taxonomy" id="2994640"/>
    <lineage>
        <taxon>Bacteria</taxon>
        <taxon>Pseudomonadati</taxon>
        <taxon>Pseudomonadota</taxon>
        <taxon>Gammaproteobacteria</taxon>
        <taxon>Oceanospirillales</taxon>
        <taxon>Zooshikellaceae</taxon>
        <taxon>Spartinivicinus</taxon>
    </lineage>
</organism>
<dbReference type="EC" id="4.2.2.29" evidence="7"/>
<dbReference type="CDD" id="cd08010">
    <property type="entry name" value="MltG_like"/>
    <property type="match status" value="1"/>
</dbReference>
<evidence type="ECO:0000313" key="8">
    <source>
        <dbReference type="EMBL" id="MDE1462631.1"/>
    </source>
</evidence>
<keyword evidence="6 7" id="KW-0961">Cell wall biogenesis/degradation</keyword>
<comment type="caution">
    <text evidence="8">The sequence shown here is derived from an EMBL/GenBank/DDBJ whole genome shotgun (WGS) entry which is preliminary data.</text>
</comment>
<keyword evidence="3 7" id="KW-1133">Transmembrane helix</keyword>
<evidence type="ECO:0000256" key="3">
    <source>
        <dbReference type="ARBA" id="ARBA00022989"/>
    </source>
</evidence>
<protein>
    <recommendedName>
        <fullName evidence="7">Endolytic murein transglycosylase</fullName>
        <ecNumber evidence="7">4.2.2.29</ecNumber>
    </recommendedName>
    <alternativeName>
        <fullName evidence="7">Peptidoglycan lytic transglycosylase</fullName>
    </alternativeName>
    <alternativeName>
        <fullName evidence="7">Peptidoglycan polymerization terminase</fullName>
    </alternativeName>
</protein>
<dbReference type="NCBIfam" id="TIGR00247">
    <property type="entry name" value="endolytic transglycosylase MltG"/>
    <property type="match status" value="1"/>
</dbReference>
<dbReference type="HAMAP" id="MF_02065">
    <property type="entry name" value="MltG"/>
    <property type="match status" value="1"/>
</dbReference>
<keyword evidence="5 7" id="KW-0456">Lyase</keyword>
<sequence>MRTFIFKTITLLLFLAGIALVAAAWALIYGVDMYGQQPLKAQQQTTLTIASGSSVKQITQQLKSQGLVEYDWLFALYIRAKGKAHQLKAGEFELQANANHQDLLSTLVNGKQRQYSVTLVEGWNVKQMLSAITKHPQITHTLPVSVDQESLLEALGLPSKHAEGLFFPDTYFFTAGMSDKDLLLRAYRKMDKVLAQEWQQRKEGLPYQSPYEVLIMASIVEKETGTAGERPQIAGVFTRRLEKGMRLQTDPTVIYGLGEKYQGNLTRKHLRQPTPYNTYTIKGLPPTPIALPGKAAINAVLNPAPGKSLYFVAKGDGSHYFSATLKEHNRAVRKYQLNRRANYRSQPVNN</sequence>
<dbReference type="Gene3D" id="3.30.160.60">
    <property type="entry name" value="Classic Zinc Finger"/>
    <property type="match status" value="1"/>
</dbReference>